<dbReference type="Pfam" id="PF12146">
    <property type="entry name" value="Hydrolase_4"/>
    <property type="match status" value="1"/>
</dbReference>
<gene>
    <name evidence="2" type="ORF">HGA08_02615</name>
</gene>
<dbReference type="AlphaFoldDB" id="A0A846XSQ2"/>
<evidence type="ECO:0000313" key="2">
    <source>
        <dbReference type="EMBL" id="NKY49102.1"/>
    </source>
</evidence>
<dbReference type="EMBL" id="JAAXOP010000001">
    <property type="protein sequence ID" value="NKY49102.1"/>
    <property type="molecule type" value="Genomic_DNA"/>
</dbReference>
<reference evidence="2 3" key="1">
    <citation type="submission" date="2020-04" db="EMBL/GenBank/DDBJ databases">
        <title>MicrobeNet Type strains.</title>
        <authorList>
            <person name="Nicholson A.C."/>
        </authorList>
    </citation>
    <scope>NUCLEOTIDE SEQUENCE [LARGE SCALE GENOMIC DNA]</scope>
    <source>
        <strain evidence="2 3">JCM 12354</strain>
    </source>
</reference>
<comment type="caution">
    <text evidence="2">The sequence shown here is derived from an EMBL/GenBank/DDBJ whole genome shotgun (WGS) entry which is preliminary data.</text>
</comment>
<dbReference type="Proteomes" id="UP000565711">
    <property type="component" value="Unassembled WGS sequence"/>
</dbReference>
<proteinExistence type="predicted"/>
<dbReference type="InterPro" id="IPR051044">
    <property type="entry name" value="MAG_DAG_Lipase"/>
</dbReference>
<dbReference type="SUPFAM" id="SSF53474">
    <property type="entry name" value="alpha/beta-Hydrolases"/>
    <property type="match status" value="1"/>
</dbReference>
<dbReference type="GO" id="GO:0016787">
    <property type="term" value="F:hydrolase activity"/>
    <property type="evidence" value="ECO:0007669"/>
    <property type="project" value="UniProtKB-KW"/>
</dbReference>
<sequence length="215" mass="22438">MAYFPGARGRMHYRRWSVETSAPPVAVVEFLPGSGQHSGHYHHLGRTLAAGGIDTWCLDPAGQGLSEGDPQAPGTLVELAADAVALAGLIRRTVPAVPYFLAGHSLGAATCLAAAVLPESSGCAGLIITGTPKRATALPVPADVAILALHGADDRRAPIQAVRDWTVGHRSVGLREYADAGHDLLHEPVRAAVTADIAEWIRERAAHRHGAAEVG</sequence>
<evidence type="ECO:0000313" key="3">
    <source>
        <dbReference type="Proteomes" id="UP000565711"/>
    </source>
</evidence>
<keyword evidence="3" id="KW-1185">Reference proteome</keyword>
<accession>A0A846XSQ2</accession>
<protein>
    <submittedName>
        <fullName evidence="2">Alpha/beta fold hydrolase</fullName>
    </submittedName>
</protein>
<dbReference type="PANTHER" id="PTHR11614">
    <property type="entry name" value="PHOSPHOLIPASE-RELATED"/>
    <property type="match status" value="1"/>
</dbReference>
<feature type="domain" description="Serine aminopeptidase S33" evidence="1">
    <location>
        <begin position="23"/>
        <end position="131"/>
    </location>
</feature>
<name>A0A846XSQ2_9NOCA</name>
<dbReference type="RefSeq" id="WP_067873446.1">
    <property type="nucleotide sequence ID" value="NZ_JAAXOP010000001.1"/>
</dbReference>
<evidence type="ECO:0000259" key="1">
    <source>
        <dbReference type="Pfam" id="PF12146"/>
    </source>
</evidence>
<keyword evidence="2" id="KW-0378">Hydrolase</keyword>
<dbReference type="InterPro" id="IPR022742">
    <property type="entry name" value="Hydrolase_4"/>
</dbReference>
<dbReference type="Gene3D" id="3.40.50.1820">
    <property type="entry name" value="alpha/beta hydrolase"/>
    <property type="match status" value="2"/>
</dbReference>
<organism evidence="2 3">
    <name type="scientific">Nocardia vermiculata</name>
    <dbReference type="NCBI Taxonomy" id="257274"/>
    <lineage>
        <taxon>Bacteria</taxon>
        <taxon>Bacillati</taxon>
        <taxon>Actinomycetota</taxon>
        <taxon>Actinomycetes</taxon>
        <taxon>Mycobacteriales</taxon>
        <taxon>Nocardiaceae</taxon>
        <taxon>Nocardia</taxon>
    </lineage>
</organism>
<dbReference type="InterPro" id="IPR029058">
    <property type="entry name" value="AB_hydrolase_fold"/>
</dbReference>